<gene>
    <name evidence="6 8" type="primary">argJ</name>
    <name evidence="8" type="ORF">EBN88_23450</name>
</gene>
<dbReference type="RefSeq" id="WP_122399060.1">
    <property type="nucleotide sequence ID" value="NZ_RFFJ01000171.1"/>
</dbReference>
<feature type="site" description="Cleavage; by autolysis" evidence="6">
    <location>
        <begin position="191"/>
        <end position="192"/>
    </location>
</feature>
<proteinExistence type="inferred from homology"/>
<feature type="site" description="Involved in the stabilization of negative charge on the oxyanion by the formation of the oxyanion hole" evidence="6">
    <location>
        <position position="113"/>
    </location>
</feature>
<dbReference type="Proteomes" id="UP000278673">
    <property type="component" value="Unassembled WGS sequence"/>
</dbReference>
<dbReference type="EC" id="2.3.1.1" evidence="6"/>
<keyword evidence="9" id="KW-1185">Reference proteome</keyword>
<dbReference type="Pfam" id="PF01960">
    <property type="entry name" value="ArgJ"/>
    <property type="match status" value="1"/>
</dbReference>
<comment type="function">
    <text evidence="6">Catalyzes two activities which are involved in the cyclic version of arginine biosynthesis: the synthesis of N-acetylglutamate from glutamate and acetyl-CoA as the acetyl donor, and of ornithine by transacetylation between N(2)-acetylornithine and glutamate.</text>
</comment>
<feature type="site" description="Involved in the stabilization of negative charge on the oxyanion by the formation of the oxyanion hole" evidence="6">
    <location>
        <position position="114"/>
    </location>
</feature>
<dbReference type="Gene3D" id="3.10.20.340">
    <property type="entry name" value="ArgJ beta chain, C-terminal domain"/>
    <property type="match status" value="1"/>
</dbReference>
<protein>
    <recommendedName>
        <fullName evidence="6">Arginine biosynthesis bifunctional protein ArgJ</fullName>
    </recommendedName>
    <domain>
        <recommendedName>
            <fullName evidence="6">Glutamate N-acetyltransferase</fullName>
            <ecNumber evidence="6">2.3.1.35</ecNumber>
        </recommendedName>
        <alternativeName>
            <fullName evidence="6">Ornithine acetyltransferase</fullName>
            <shortName evidence="6">OATase</shortName>
        </alternativeName>
        <alternativeName>
            <fullName evidence="6">Ornithine transacetylase</fullName>
        </alternativeName>
    </domain>
    <domain>
        <recommendedName>
            <fullName evidence="6">Amino-acid acetyltransferase</fullName>
            <ecNumber evidence="6">2.3.1.1</ecNumber>
        </recommendedName>
        <alternativeName>
            <fullName evidence="6">N-acetylglutamate synthase</fullName>
            <shortName evidence="6">AGSase</shortName>
        </alternativeName>
    </domain>
    <component>
        <recommendedName>
            <fullName evidence="6">Arginine biosynthesis bifunctional protein ArgJ alpha chain</fullName>
        </recommendedName>
    </component>
    <component>
        <recommendedName>
            <fullName evidence="6">Arginine biosynthesis bifunctional protein ArgJ beta chain</fullName>
        </recommendedName>
    </component>
</protein>
<dbReference type="InterPro" id="IPR042195">
    <property type="entry name" value="ArgJ_beta_C"/>
</dbReference>
<comment type="caution">
    <text evidence="8">The sequence shown here is derived from an EMBL/GenBank/DDBJ whole genome shotgun (WGS) entry which is preliminary data.</text>
</comment>
<comment type="catalytic activity">
    <reaction evidence="6">
        <text>N(2)-acetyl-L-ornithine + L-glutamate = N-acetyl-L-glutamate + L-ornithine</text>
        <dbReference type="Rhea" id="RHEA:15349"/>
        <dbReference type="ChEBI" id="CHEBI:29985"/>
        <dbReference type="ChEBI" id="CHEBI:44337"/>
        <dbReference type="ChEBI" id="CHEBI:46911"/>
        <dbReference type="ChEBI" id="CHEBI:57805"/>
        <dbReference type="EC" id="2.3.1.35"/>
    </reaction>
</comment>
<dbReference type="InterPro" id="IPR002813">
    <property type="entry name" value="Arg_biosynth_ArgJ"/>
</dbReference>
<feature type="region of interest" description="Disordered" evidence="7">
    <location>
        <begin position="386"/>
        <end position="413"/>
    </location>
</feature>
<feature type="binding site" evidence="6">
    <location>
        <position position="391"/>
    </location>
    <ligand>
        <name>substrate</name>
    </ligand>
</feature>
<comment type="similarity">
    <text evidence="1 6">Belongs to the ArgJ family.</text>
</comment>
<sequence length="413" mass="41228">MSVTAPAGFTAAGVAAGVAAGHKPEGAPDLALVVNEGPSLAAAGVVTTNRVKGAPVLWTEQVLRAGAVSAVLLDSGCANACTGPLGFQDTHAAVERAARALDRNAAQIAVAATGPMGVRPAMDRLLPGIDLAAGQLTEFGGERAARAIMTTDTQPKTAAVRGGIGSGGGTGAGWTVGGMAKGGAMLAPSLATLLVVLTTDAEVPAPALDRALRAATRTTFERIDADGVASPNDTVLLLASGASHVTPDADEFAEAVRAVCADLARQLVKDADGATKEIRVEVTGAASEEAALTAARAVAGDALVKAALRAEDPAWPRVVAAVGASGVAVEPHRLAVAVNGVQVCRGAAPADDPAAVDLRFREVTLAVDLGAGDRSATVWTTDHTVAAPRPTRHPAPHPAPLPASHPHPRAESV</sequence>
<dbReference type="UniPathway" id="UPA00068">
    <property type="reaction ID" value="UER00106"/>
</dbReference>
<feature type="active site" description="Nucleophile" evidence="6">
    <location>
        <position position="192"/>
    </location>
</feature>
<dbReference type="HAMAP" id="MF_01106">
    <property type="entry name" value="ArgJ"/>
    <property type="match status" value="1"/>
</dbReference>
<name>A0A3M2LAU4_9ACTN</name>
<keyword evidence="6" id="KW-0963">Cytoplasm</keyword>
<keyword evidence="5 6" id="KW-0012">Acyltransferase</keyword>
<comment type="subcellular location">
    <subcellularLocation>
        <location evidence="6">Cytoplasm</location>
    </subcellularLocation>
</comment>
<keyword evidence="6" id="KW-0028">Amino-acid biosynthesis</keyword>
<organism evidence="8 9">
    <name type="scientific">Streptomyces triticirhizae</name>
    <dbReference type="NCBI Taxonomy" id="2483353"/>
    <lineage>
        <taxon>Bacteria</taxon>
        <taxon>Bacillati</taxon>
        <taxon>Actinomycetota</taxon>
        <taxon>Actinomycetes</taxon>
        <taxon>Kitasatosporales</taxon>
        <taxon>Streptomycetaceae</taxon>
        <taxon>Streptomyces</taxon>
    </lineage>
</organism>
<dbReference type="AlphaFoldDB" id="A0A3M2LAU4"/>
<feature type="chain" id="PRO_5023490027" description="Arginine biosynthesis bifunctional protein ArgJ beta chain" evidence="6">
    <location>
        <begin position="192"/>
        <end position="413"/>
    </location>
</feature>
<dbReference type="EMBL" id="RFFJ01000171">
    <property type="protein sequence ID" value="RMI34637.1"/>
    <property type="molecule type" value="Genomic_DNA"/>
</dbReference>
<dbReference type="Gene3D" id="3.60.70.12">
    <property type="entry name" value="L-amino peptidase D-ALA esterase/amidase"/>
    <property type="match status" value="1"/>
</dbReference>
<keyword evidence="6" id="KW-0511">Multifunctional enzyme</keyword>
<keyword evidence="6" id="KW-0055">Arginine biosynthesis</keyword>
<comment type="catalytic activity">
    <reaction evidence="6">
        <text>L-glutamate + acetyl-CoA = N-acetyl-L-glutamate + CoA + H(+)</text>
        <dbReference type="Rhea" id="RHEA:24292"/>
        <dbReference type="ChEBI" id="CHEBI:15378"/>
        <dbReference type="ChEBI" id="CHEBI:29985"/>
        <dbReference type="ChEBI" id="CHEBI:44337"/>
        <dbReference type="ChEBI" id="CHEBI:57287"/>
        <dbReference type="ChEBI" id="CHEBI:57288"/>
        <dbReference type="EC" id="2.3.1.1"/>
    </reaction>
</comment>
<comment type="subunit">
    <text evidence="2 6">Heterotetramer of two alpha and two beta chains.</text>
</comment>
<evidence type="ECO:0000256" key="4">
    <source>
        <dbReference type="ARBA" id="ARBA00022813"/>
    </source>
</evidence>
<dbReference type="InterPro" id="IPR016117">
    <property type="entry name" value="ArgJ-like_dom_sf"/>
</dbReference>
<evidence type="ECO:0000256" key="3">
    <source>
        <dbReference type="ARBA" id="ARBA00022679"/>
    </source>
</evidence>
<dbReference type="PANTHER" id="PTHR23100">
    <property type="entry name" value="ARGININE BIOSYNTHESIS BIFUNCTIONAL PROTEIN ARGJ"/>
    <property type="match status" value="1"/>
</dbReference>
<evidence type="ECO:0000313" key="8">
    <source>
        <dbReference type="EMBL" id="RMI34637.1"/>
    </source>
</evidence>
<comment type="pathway">
    <text evidence="6">Amino-acid biosynthesis; L-arginine biosynthesis; N(2)-acetyl-L-ornithine from L-glutamate: step 1/4.</text>
</comment>
<feature type="binding site" evidence="6">
    <location>
        <position position="192"/>
    </location>
    <ligand>
        <name>substrate</name>
    </ligand>
</feature>
<reference evidence="8 9" key="1">
    <citation type="submission" date="2018-10" db="EMBL/GenBank/DDBJ databases">
        <title>Isolation, diversity and antifungal activity of actinobacteria from wheat.</title>
        <authorList>
            <person name="Han C."/>
        </authorList>
    </citation>
    <scope>NUCLEOTIDE SEQUENCE [LARGE SCALE GENOMIC DNA]</scope>
    <source>
        <strain evidence="8 9">NEAU-YY642</strain>
    </source>
</reference>
<comment type="caution">
    <text evidence="6">Lacks conserved residue(s) required for the propagation of feature annotation.</text>
</comment>
<feature type="binding site" evidence="6">
    <location>
        <position position="150"/>
    </location>
    <ligand>
        <name>substrate</name>
    </ligand>
</feature>
<evidence type="ECO:0000313" key="9">
    <source>
        <dbReference type="Proteomes" id="UP000278673"/>
    </source>
</evidence>
<evidence type="ECO:0000256" key="5">
    <source>
        <dbReference type="ARBA" id="ARBA00023315"/>
    </source>
</evidence>
<accession>A0A3M2LAU4</accession>
<comment type="pathway">
    <text evidence="6">Amino-acid biosynthesis; L-arginine biosynthesis; L-ornithine and N-acetyl-L-glutamate from L-glutamate and N(2)-acetyl-L-ornithine (cyclic): step 1/1.</text>
</comment>
<evidence type="ECO:0000256" key="1">
    <source>
        <dbReference type="ARBA" id="ARBA00006774"/>
    </source>
</evidence>
<evidence type="ECO:0000256" key="7">
    <source>
        <dbReference type="SAM" id="MobiDB-lite"/>
    </source>
</evidence>
<feature type="compositionally biased region" description="Pro residues" evidence="7">
    <location>
        <begin position="396"/>
        <end position="405"/>
    </location>
</feature>
<dbReference type="GO" id="GO:0004358">
    <property type="term" value="F:L-glutamate N-acetyltransferase activity, acting on acetyl-L-ornithine as donor"/>
    <property type="evidence" value="ECO:0007669"/>
    <property type="project" value="UniProtKB-UniRule"/>
</dbReference>
<dbReference type="EC" id="2.3.1.35" evidence="6"/>
<dbReference type="GO" id="GO:0004042">
    <property type="term" value="F:L-glutamate N-acetyltransferase activity"/>
    <property type="evidence" value="ECO:0007669"/>
    <property type="project" value="UniProtKB-UniRule"/>
</dbReference>
<dbReference type="GO" id="GO:0005737">
    <property type="term" value="C:cytoplasm"/>
    <property type="evidence" value="ECO:0007669"/>
    <property type="project" value="UniProtKB-SubCell"/>
</dbReference>
<feature type="binding site" evidence="6">
    <location>
        <position position="181"/>
    </location>
    <ligand>
        <name>substrate</name>
    </ligand>
</feature>
<dbReference type="NCBIfam" id="NF003802">
    <property type="entry name" value="PRK05388.1"/>
    <property type="match status" value="1"/>
</dbReference>
<dbReference type="GO" id="GO:0006592">
    <property type="term" value="P:ornithine biosynthetic process"/>
    <property type="evidence" value="ECO:0007669"/>
    <property type="project" value="TreeGrafter"/>
</dbReference>
<keyword evidence="3 6" id="KW-0808">Transferase</keyword>
<dbReference type="PANTHER" id="PTHR23100:SF0">
    <property type="entry name" value="ARGININE BIOSYNTHESIS BIFUNCTIONAL PROTEIN ARGJ, MITOCHONDRIAL"/>
    <property type="match status" value="1"/>
</dbReference>
<dbReference type="GO" id="GO:0006526">
    <property type="term" value="P:L-arginine biosynthetic process"/>
    <property type="evidence" value="ECO:0007669"/>
    <property type="project" value="UniProtKB-UniRule"/>
</dbReference>
<evidence type="ECO:0000256" key="6">
    <source>
        <dbReference type="HAMAP-Rule" id="MF_01106"/>
    </source>
</evidence>
<feature type="chain" id="PRO_5023490026" description="Arginine biosynthesis bifunctional protein ArgJ alpha chain" evidence="6">
    <location>
        <begin position="1"/>
        <end position="191"/>
    </location>
</feature>
<keyword evidence="4 6" id="KW-0068">Autocatalytic cleavage</keyword>
<dbReference type="SUPFAM" id="SSF56266">
    <property type="entry name" value="DmpA/ArgJ-like"/>
    <property type="match status" value="1"/>
</dbReference>
<evidence type="ECO:0000256" key="2">
    <source>
        <dbReference type="ARBA" id="ARBA00011475"/>
    </source>
</evidence>